<dbReference type="InterPro" id="IPR007921">
    <property type="entry name" value="CHAP_dom"/>
</dbReference>
<evidence type="ECO:0000256" key="1">
    <source>
        <dbReference type="SAM" id="SignalP"/>
    </source>
</evidence>
<feature type="chain" id="PRO_5038445768" evidence="1">
    <location>
        <begin position="20"/>
        <end position="141"/>
    </location>
</feature>
<dbReference type="Proteomes" id="UP000295310">
    <property type="component" value="Unassembled WGS sequence"/>
</dbReference>
<evidence type="ECO:0000259" key="2">
    <source>
        <dbReference type="PROSITE" id="PS50911"/>
    </source>
</evidence>
<dbReference type="OrthoDB" id="9805070at2"/>
<proteinExistence type="predicted"/>
<keyword evidence="4" id="KW-1185">Reference proteome</keyword>
<comment type="caution">
    <text evidence="3">The sequence shown here is derived from an EMBL/GenBank/DDBJ whole genome shotgun (WGS) entry which is preliminary data.</text>
</comment>
<evidence type="ECO:0000313" key="3">
    <source>
        <dbReference type="EMBL" id="TDL99062.1"/>
    </source>
</evidence>
<dbReference type="AlphaFoldDB" id="A0A4R6BGU3"/>
<dbReference type="SUPFAM" id="SSF54001">
    <property type="entry name" value="Cysteine proteinases"/>
    <property type="match status" value="1"/>
</dbReference>
<dbReference type="InterPro" id="IPR038765">
    <property type="entry name" value="Papain-like_cys_pep_sf"/>
</dbReference>
<reference evidence="3 4" key="1">
    <citation type="submission" date="2019-01" db="EMBL/GenBank/DDBJ databases">
        <title>Draft genome sequences of the type strains of six Macrococcus species.</title>
        <authorList>
            <person name="Mazhar S."/>
            <person name="Altermann E."/>
            <person name="Hill C."/>
            <person name="Mcauliffe O."/>
        </authorList>
    </citation>
    <scope>NUCLEOTIDE SEQUENCE [LARGE SCALE GENOMIC DNA]</scope>
    <source>
        <strain evidence="3 4">CCM4811</strain>
    </source>
</reference>
<gene>
    <name evidence="3" type="ORF">ERX27_00325</name>
</gene>
<feature type="signal peptide" evidence="1">
    <location>
        <begin position="1"/>
        <end position="19"/>
    </location>
</feature>
<dbReference type="Gene3D" id="3.90.1720.10">
    <property type="entry name" value="endopeptidase domain like (from Nostoc punctiforme)"/>
    <property type="match status" value="1"/>
</dbReference>
<dbReference type="Pfam" id="PF05257">
    <property type="entry name" value="CHAP"/>
    <property type="match status" value="1"/>
</dbReference>
<dbReference type="EMBL" id="SCWA01000001">
    <property type="protein sequence ID" value="TDL99062.1"/>
    <property type="molecule type" value="Genomic_DNA"/>
</dbReference>
<feature type="domain" description="Peptidase C51" evidence="2">
    <location>
        <begin position="18"/>
        <end position="141"/>
    </location>
</feature>
<dbReference type="PROSITE" id="PS50911">
    <property type="entry name" value="CHAP"/>
    <property type="match status" value="1"/>
</dbReference>
<organism evidence="3 4">
    <name type="scientific">Macrococcus brunensis</name>
    <dbReference type="NCBI Taxonomy" id="198483"/>
    <lineage>
        <taxon>Bacteria</taxon>
        <taxon>Bacillati</taxon>
        <taxon>Bacillota</taxon>
        <taxon>Bacilli</taxon>
        <taxon>Bacillales</taxon>
        <taxon>Staphylococcaceae</taxon>
        <taxon>Macrococcus</taxon>
    </lineage>
</organism>
<name>A0A4R6BGU3_9STAP</name>
<sequence>MMLSILTVLMLLTISTAVEQPTAQAYSNPVKYKAANYYTWGSCAYYAFNRRAQLGRYVSNQWGNARNWAYNASRYGYTVSRKPIKGSVLVSQLGYYGHVAVVEKKYTNGSIVVSEMNYPRQGVKTYRTIPSYQVRNFQYIY</sequence>
<accession>A0A4R6BGU3</accession>
<protein>
    <submittedName>
        <fullName evidence="3">CHAP domain-containing protein</fullName>
    </submittedName>
</protein>
<evidence type="ECO:0000313" key="4">
    <source>
        <dbReference type="Proteomes" id="UP000295310"/>
    </source>
</evidence>
<keyword evidence="1" id="KW-0732">Signal</keyword>